<gene>
    <name evidence="1" type="ORF">GSTUAT00008293001</name>
</gene>
<dbReference type="EMBL" id="LN891189">
    <property type="protein sequence ID" value="CUS07620.1"/>
    <property type="molecule type" value="Genomic_DNA"/>
</dbReference>
<evidence type="ECO:0000313" key="1">
    <source>
        <dbReference type="EMBL" id="CUS07620.1"/>
    </source>
</evidence>
<dbReference type="AlphaFoldDB" id="A0A292PMA8"/>
<name>A0A292PMA8_9PEZI</name>
<evidence type="ECO:0000313" key="2">
    <source>
        <dbReference type="Proteomes" id="UP001412239"/>
    </source>
</evidence>
<accession>A0A292PMA8</accession>
<feature type="non-terminal residue" evidence="1">
    <location>
        <position position="123"/>
    </location>
</feature>
<proteinExistence type="predicted"/>
<dbReference type="Proteomes" id="UP001412239">
    <property type="component" value="Unassembled WGS sequence"/>
</dbReference>
<protein>
    <submittedName>
        <fullName evidence="1">Uncharacterized protein</fullName>
    </submittedName>
</protein>
<keyword evidence="2" id="KW-1185">Reference proteome</keyword>
<feature type="non-terminal residue" evidence="1">
    <location>
        <position position="1"/>
    </location>
</feature>
<organism evidence="1 2">
    <name type="scientific">Tuber aestivum</name>
    <name type="common">summer truffle</name>
    <dbReference type="NCBI Taxonomy" id="59557"/>
    <lineage>
        <taxon>Eukaryota</taxon>
        <taxon>Fungi</taxon>
        <taxon>Dikarya</taxon>
        <taxon>Ascomycota</taxon>
        <taxon>Pezizomycotina</taxon>
        <taxon>Pezizomycetes</taxon>
        <taxon>Pezizales</taxon>
        <taxon>Tuberaceae</taxon>
        <taxon>Tuber</taxon>
    </lineage>
</organism>
<reference evidence="1" key="1">
    <citation type="submission" date="2015-10" db="EMBL/GenBank/DDBJ databases">
        <authorList>
            <person name="Regsiter A."/>
            <person name="william w."/>
        </authorList>
    </citation>
    <scope>NUCLEOTIDE SEQUENCE</scope>
    <source>
        <strain evidence="1">Montdore</strain>
    </source>
</reference>
<sequence>FSLRSWLHGQRNELLELTRPPSPLVGRPFRRLGLARSHKGVSRIQDQAQISPATEVLSKWLAQFENPGTNVTFLGHSYGDSGGGSGGGFRHRILGVVGFDSPFLGKHPGVISAGLGSLLESEG</sequence>